<dbReference type="PANTHER" id="PTHR32432:SF3">
    <property type="entry name" value="ETHANOLAMINE UTILIZATION PROTEIN EUTJ"/>
    <property type="match status" value="1"/>
</dbReference>
<keyword evidence="1" id="KW-1133">Transmembrane helix</keyword>
<dbReference type="InterPro" id="IPR007813">
    <property type="entry name" value="PilN"/>
</dbReference>
<protein>
    <recommendedName>
        <fullName evidence="4">SHS2 domain-containing protein</fullName>
    </recommendedName>
</protein>
<comment type="caution">
    <text evidence="2">The sequence shown here is derived from an EMBL/GenBank/DDBJ whole genome shotgun (WGS) entry which is preliminary data.</text>
</comment>
<dbReference type="Pfam" id="PF05137">
    <property type="entry name" value="PilN"/>
    <property type="match status" value="1"/>
</dbReference>
<name>A0A1F4SMG7_UNCSA</name>
<dbReference type="Gene3D" id="3.30.420.40">
    <property type="match status" value="2"/>
</dbReference>
<reference evidence="2 3" key="1">
    <citation type="journal article" date="2016" name="Nat. Commun.">
        <title>Thousands of microbial genomes shed light on interconnected biogeochemical processes in an aquifer system.</title>
        <authorList>
            <person name="Anantharaman K."/>
            <person name="Brown C.T."/>
            <person name="Hug L.A."/>
            <person name="Sharon I."/>
            <person name="Castelle C.J."/>
            <person name="Probst A.J."/>
            <person name="Thomas B.C."/>
            <person name="Singh A."/>
            <person name="Wilkins M.J."/>
            <person name="Karaoz U."/>
            <person name="Brodie E.L."/>
            <person name="Williams K.H."/>
            <person name="Hubbard S.S."/>
            <person name="Banfield J.F."/>
        </authorList>
    </citation>
    <scope>NUCLEOTIDE SEQUENCE [LARGE SCALE GENOMIC DNA]</scope>
</reference>
<dbReference type="InterPro" id="IPR043129">
    <property type="entry name" value="ATPase_NBD"/>
</dbReference>
<dbReference type="STRING" id="1802579.A2310_02240"/>
<dbReference type="SUPFAM" id="SSF53067">
    <property type="entry name" value="Actin-like ATPase domain"/>
    <property type="match status" value="1"/>
</dbReference>
<keyword evidence="1" id="KW-0812">Transmembrane</keyword>
<evidence type="ECO:0000256" key="1">
    <source>
        <dbReference type="SAM" id="Phobius"/>
    </source>
</evidence>
<dbReference type="Proteomes" id="UP000178417">
    <property type="component" value="Unassembled WGS sequence"/>
</dbReference>
<dbReference type="EMBL" id="MEUB01000038">
    <property type="protein sequence ID" value="OGC21600.1"/>
    <property type="molecule type" value="Genomic_DNA"/>
</dbReference>
<evidence type="ECO:0000313" key="2">
    <source>
        <dbReference type="EMBL" id="OGC21600.1"/>
    </source>
</evidence>
<organism evidence="2 3">
    <name type="scientific">candidate division WOR-1 bacterium RIFOXYB2_FULL_37_13</name>
    <dbReference type="NCBI Taxonomy" id="1802579"/>
    <lineage>
        <taxon>Bacteria</taxon>
        <taxon>Bacillati</taxon>
        <taxon>Saganbacteria</taxon>
    </lineage>
</organism>
<gene>
    <name evidence="2" type="ORF">A2310_02240</name>
</gene>
<keyword evidence="1" id="KW-0472">Membrane</keyword>
<proteinExistence type="predicted"/>
<accession>A0A1F4SMG7</accession>
<dbReference type="PANTHER" id="PTHR32432">
    <property type="entry name" value="CELL DIVISION PROTEIN FTSA-RELATED"/>
    <property type="match status" value="1"/>
</dbReference>
<evidence type="ECO:0000313" key="3">
    <source>
        <dbReference type="Proteomes" id="UP000178417"/>
    </source>
</evidence>
<dbReference type="AlphaFoldDB" id="A0A1F4SMG7"/>
<dbReference type="Gene3D" id="3.30.1490.300">
    <property type="match status" value="1"/>
</dbReference>
<dbReference type="InterPro" id="IPR050696">
    <property type="entry name" value="FtsA/MreB"/>
</dbReference>
<evidence type="ECO:0008006" key="4">
    <source>
        <dbReference type="Google" id="ProtNLM"/>
    </source>
</evidence>
<sequence length="512" mass="58139">MDVVELDVSSKEPKILNWALSSFSSNNLEPHQIKELFSPLNKQKFYCKKAKITLLGSELIYKIIKLPNMPQNEVISAIRLKLEDSLSIKKEEIIFDYYKIHNSAKTGKQLFLVVATDLSYIKKIAQDAKEAGFSACEIIPPSWALKNIVGAIDLNPSVLIYLGQCATVVVLTKNKEVVFAREFKIGIDAIVSAMTQAIATESGKIELDCTKASKLFFDFGIPLNYEEYAQKSTLPAADIMSLMMPPLEKIGAEILRTIAYYREEMEDDTEFKKAYFTGLAPKVKNFIEFFKNEFGFDVEVLPLNLQVNKDFEESAHPLALALGAALSKDENMSLLPYELRNPLFKKAVKIFATWGIASVIFISMFFAWFFFCQKEIKTNLYLLNLKEQMKQQGIDVQKSIEKEKALASLLAEATVYEGIDRYLKIMVLLKELTPSDVYYKYLNYDNSANKLIIKGISLKKRDGKFAVSDFMDKLKATGYFKTITLSSIEESDRFNVPIFDFYISCDLIKGKI</sequence>
<feature type="transmembrane region" description="Helical" evidence="1">
    <location>
        <begin position="350"/>
        <end position="371"/>
    </location>
</feature>